<dbReference type="Pfam" id="PF20684">
    <property type="entry name" value="Fung_rhodopsin"/>
    <property type="match status" value="1"/>
</dbReference>
<feature type="transmembrane region" description="Helical" evidence="6">
    <location>
        <begin position="144"/>
        <end position="165"/>
    </location>
</feature>
<feature type="transmembrane region" description="Helical" evidence="6">
    <location>
        <begin position="225"/>
        <end position="245"/>
    </location>
</feature>
<keyword evidence="9" id="KW-1185">Reference proteome</keyword>
<dbReference type="EMBL" id="JAGPNK010000006">
    <property type="protein sequence ID" value="KAH7319849.1"/>
    <property type="molecule type" value="Genomic_DNA"/>
</dbReference>
<comment type="subcellular location">
    <subcellularLocation>
        <location evidence="1">Membrane</location>
        <topology evidence="1">Multi-pass membrane protein</topology>
    </subcellularLocation>
</comment>
<dbReference type="PANTHER" id="PTHR33048">
    <property type="entry name" value="PTH11-LIKE INTEGRAL MEMBRANE PROTEIN (AFU_ORTHOLOGUE AFUA_5G11245)"/>
    <property type="match status" value="1"/>
</dbReference>
<evidence type="ECO:0000313" key="8">
    <source>
        <dbReference type="EMBL" id="KAH7319849.1"/>
    </source>
</evidence>
<protein>
    <recommendedName>
        <fullName evidence="7">Rhodopsin domain-containing protein</fullName>
    </recommendedName>
</protein>
<keyword evidence="3 6" id="KW-1133">Transmembrane helix</keyword>
<dbReference type="PANTHER" id="PTHR33048:SF155">
    <property type="entry name" value="INTEGRAL MEMBRANE PROTEIN"/>
    <property type="match status" value="1"/>
</dbReference>
<comment type="similarity">
    <text evidence="5">Belongs to the SAT4 family.</text>
</comment>
<dbReference type="OrthoDB" id="5429740at2759"/>
<name>A0A8K0WRD1_9HYPO</name>
<feature type="transmembrane region" description="Helical" evidence="6">
    <location>
        <begin position="108"/>
        <end position="132"/>
    </location>
</feature>
<feature type="transmembrane region" description="Helical" evidence="6">
    <location>
        <begin position="189"/>
        <end position="213"/>
    </location>
</feature>
<organism evidence="8 9">
    <name type="scientific">Stachybotrys elegans</name>
    <dbReference type="NCBI Taxonomy" id="80388"/>
    <lineage>
        <taxon>Eukaryota</taxon>
        <taxon>Fungi</taxon>
        <taxon>Dikarya</taxon>
        <taxon>Ascomycota</taxon>
        <taxon>Pezizomycotina</taxon>
        <taxon>Sordariomycetes</taxon>
        <taxon>Hypocreomycetidae</taxon>
        <taxon>Hypocreales</taxon>
        <taxon>Stachybotryaceae</taxon>
        <taxon>Stachybotrys</taxon>
    </lineage>
</organism>
<proteinExistence type="inferred from homology"/>
<feature type="domain" description="Rhodopsin" evidence="7">
    <location>
        <begin position="50"/>
        <end position="290"/>
    </location>
</feature>
<evidence type="ECO:0000313" key="9">
    <source>
        <dbReference type="Proteomes" id="UP000813444"/>
    </source>
</evidence>
<feature type="transmembrane region" description="Helical" evidence="6">
    <location>
        <begin position="66"/>
        <end position="88"/>
    </location>
</feature>
<feature type="transmembrane region" description="Helical" evidence="6">
    <location>
        <begin position="265"/>
        <end position="293"/>
    </location>
</feature>
<evidence type="ECO:0000256" key="1">
    <source>
        <dbReference type="ARBA" id="ARBA00004141"/>
    </source>
</evidence>
<dbReference type="AlphaFoldDB" id="A0A8K0WRD1"/>
<reference evidence="8" key="1">
    <citation type="journal article" date="2021" name="Nat. Commun.">
        <title>Genetic determinants of endophytism in the Arabidopsis root mycobiome.</title>
        <authorList>
            <person name="Mesny F."/>
            <person name="Miyauchi S."/>
            <person name="Thiergart T."/>
            <person name="Pickel B."/>
            <person name="Atanasova L."/>
            <person name="Karlsson M."/>
            <person name="Huettel B."/>
            <person name="Barry K.W."/>
            <person name="Haridas S."/>
            <person name="Chen C."/>
            <person name="Bauer D."/>
            <person name="Andreopoulos W."/>
            <person name="Pangilinan J."/>
            <person name="LaButti K."/>
            <person name="Riley R."/>
            <person name="Lipzen A."/>
            <person name="Clum A."/>
            <person name="Drula E."/>
            <person name="Henrissat B."/>
            <person name="Kohler A."/>
            <person name="Grigoriev I.V."/>
            <person name="Martin F.M."/>
            <person name="Hacquard S."/>
        </authorList>
    </citation>
    <scope>NUCLEOTIDE SEQUENCE</scope>
    <source>
        <strain evidence="8">MPI-CAGE-CH-0235</strain>
    </source>
</reference>
<dbReference type="InterPro" id="IPR049326">
    <property type="entry name" value="Rhodopsin_dom_fungi"/>
</dbReference>
<evidence type="ECO:0000256" key="5">
    <source>
        <dbReference type="ARBA" id="ARBA00038359"/>
    </source>
</evidence>
<dbReference type="InterPro" id="IPR052337">
    <property type="entry name" value="SAT4-like"/>
</dbReference>
<gene>
    <name evidence="8" type="ORF">B0I35DRAFT_221831</name>
</gene>
<comment type="caution">
    <text evidence="8">The sequence shown here is derived from an EMBL/GenBank/DDBJ whole genome shotgun (WGS) entry which is preliminary data.</text>
</comment>
<feature type="transmembrane region" description="Helical" evidence="6">
    <location>
        <begin position="31"/>
        <end position="54"/>
    </location>
</feature>
<evidence type="ECO:0000256" key="4">
    <source>
        <dbReference type="ARBA" id="ARBA00023136"/>
    </source>
</evidence>
<evidence type="ECO:0000256" key="2">
    <source>
        <dbReference type="ARBA" id="ARBA00022692"/>
    </source>
</evidence>
<evidence type="ECO:0000256" key="3">
    <source>
        <dbReference type="ARBA" id="ARBA00022989"/>
    </source>
</evidence>
<evidence type="ECO:0000259" key="7">
    <source>
        <dbReference type="Pfam" id="PF20684"/>
    </source>
</evidence>
<sequence>MPLLDFDSLHHTGPRPGEPGYDEYIAEDRGFTIIVTSWVFLALATLVVVLRLLLRLRVYKYLLADDYWILAATVFGYISAVFTTLAVHYGVGRHMVALGPAQQEALTFWMAIAFLPGAFFFMLPKMAVITLLTRLMKPRPLHKWFLWAITLWSMASVIVLMGLFIGRCDPPEALWNFDMTPTCLDPRPIVAYAIYANGFAAFVDVVLAVYPVAKLFQIQMSARRRFGLSCALGIGAVGGAVAVYKTTVIPEGISSPDYSYDSAELILWTAIQGCTMMIAASMPVLAPLVNIIFLRHTRNSTRPNDKSYNNIDYSHEMGVRHLRTPESQDNILRTSTKEGGVQITQNGITAGPGQILVSNEISVTVETGQPIMDPLEALIRGYNWEGRL</sequence>
<dbReference type="GO" id="GO:0016020">
    <property type="term" value="C:membrane"/>
    <property type="evidence" value="ECO:0007669"/>
    <property type="project" value="UniProtKB-SubCell"/>
</dbReference>
<evidence type="ECO:0000256" key="6">
    <source>
        <dbReference type="SAM" id="Phobius"/>
    </source>
</evidence>
<accession>A0A8K0WRD1</accession>
<dbReference type="Proteomes" id="UP000813444">
    <property type="component" value="Unassembled WGS sequence"/>
</dbReference>
<keyword evidence="2 6" id="KW-0812">Transmembrane</keyword>
<keyword evidence="4 6" id="KW-0472">Membrane</keyword>